<sequence>MTPNPNNSLSEDDDIEIRVITEADSKKTWDLMSAYFFPDEPLAYSSEARNELLVGKAHKDHGTCLMAVLKSTNGIVGVCICGPKGPEEPEHMQKDADAAGKTKWVIGSLRQSDSDNQQVFSPDLPHECCKPYAKRIPRGA</sequence>
<reference evidence="1" key="1">
    <citation type="submission" date="2020-05" db="UniProtKB">
        <authorList>
            <consortium name="EnsemblMetazoa"/>
        </authorList>
    </citation>
    <scope>IDENTIFICATION</scope>
    <source>
        <strain evidence="1">USDA</strain>
    </source>
</reference>
<name>A0A1I8PX90_STOCA</name>
<keyword evidence="2" id="KW-1185">Reference proteome</keyword>
<protein>
    <submittedName>
        <fullName evidence="1">Uncharacterized protein</fullName>
    </submittedName>
</protein>
<dbReference type="VEuPathDB" id="VectorBase:SCAU011963"/>
<gene>
    <name evidence="1" type="primary">106091898</name>
</gene>
<dbReference type="OrthoDB" id="8113373at2759"/>
<dbReference type="SUPFAM" id="SSF55729">
    <property type="entry name" value="Acyl-CoA N-acyltransferases (Nat)"/>
    <property type="match status" value="1"/>
</dbReference>
<dbReference type="AlphaFoldDB" id="A0A1I8PX90"/>
<dbReference type="Proteomes" id="UP000095300">
    <property type="component" value="Unassembled WGS sequence"/>
</dbReference>
<evidence type="ECO:0000313" key="1">
    <source>
        <dbReference type="EnsemblMetazoa" id="SCAU011963-PA"/>
    </source>
</evidence>
<evidence type="ECO:0000313" key="2">
    <source>
        <dbReference type="Proteomes" id="UP000095300"/>
    </source>
</evidence>
<accession>A0A1I8PX90</accession>
<dbReference type="InterPro" id="IPR016181">
    <property type="entry name" value="Acyl_CoA_acyltransferase"/>
</dbReference>
<dbReference type="Gene3D" id="3.40.630.30">
    <property type="match status" value="1"/>
</dbReference>
<dbReference type="KEGG" id="scac:106091898"/>
<dbReference type="EnsemblMetazoa" id="SCAU011963-RA">
    <property type="protein sequence ID" value="SCAU011963-PA"/>
    <property type="gene ID" value="SCAU011963"/>
</dbReference>
<organism evidence="1 2">
    <name type="scientific">Stomoxys calcitrans</name>
    <name type="common">Stable fly</name>
    <name type="synonym">Conops calcitrans</name>
    <dbReference type="NCBI Taxonomy" id="35570"/>
    <lineage>
        <taxon>Eukaryota</taxon>
        <taxon>Metazoa</taxon>
        <taxon>Ecdysozoa</taxon>
        <taxon>Arthropoda</taxon>
        <taxon>Hexapoda</taxon>
        <taxon>Insecta</taxon>
        <taxon>Pterygota</taxon>
        <taxon>Neoptera</taxon>
        <taxon>Endopterygota</taxon>
        <taxon>Diptera</taxon>
        <taxon>Brachycera</taxon>
        <taxon>Muscomorpha</taxon>
        <taxon>Muscoidea</taxon>
        <taxon>Muscidae</taxon>
        <taxon>Stomoxys</taxon>
    </lineage>
</organism>
<proteinExistence type="predicted"/>